<evidence type="ECO:0000256" key="1">
    <source>
        <dbReference type="ARBA" id="ARBA00004496"/>
    </source>
</evidence>
<dbReference type="GO" id="GO:0046872">
    <property type="term" value="F:metal ion binding"/>
    <property type="evidence" value="ECO:0007669"/>
    <property type="project" value="UniProtKB-KW"/>
</dbReference>
<dbReference type="GO" id="GO:0004109">
    <property type="term" value="F:coproporphyrinogen oxidase activity"/>
    <property type="evidence" value="ECO:0007669"/>
    <property type="project" value="InterPro"/>
</dbReference>
<dbReference type="UniPathway" id="UPA00251">
    <property type="reaction ID" value="UER00323"/>
</dbReference>
<evidence type="ECO:0000256" key="6">
    <source>
        <dbReference type="ARBA" id="ARBA00022490"/>
    </source>
</evidence>
<feature type="binding site" evidence="15">
    <location>
        <position position="166"/>
    </location>
    <ligand>
        <name>S-adenosyl-L-methionine</name>
        <dbReference type="ChEBI" id="CHEBI:59789"/>
        <label>2</label>
    </ligand>
</feature>
<dbReference type="InterPro" id="IPR006638">
    <property type="entry name" value="Elp3/MiaA/NifB-like_rSAM"/>
</dbReference>
<keyword evidence="8 14" id="KW-0479">Metal-binding</keyword>
<dbReference type="Gene3D" id="3.30.750.200">
    <property type="match status" value="1"/>
</dbReference>
<dbReference type="GO" id="GO:0005737">
    <property type="term" value="C:cytoplasm"/>
    <property type="evidence" value="ECO:0007669"/>
    <property type="project" value="UniProtKB-SubCell"/>
</dbReference>
<feature type="binding site" evidence="16">
    <location>
        <position position="63"/>
    </location>
    <ligand>
        <name>[4Fe-4S] cluster</name>
        <dbReference type="ChEBI" id="CHEBI:49883"/>
        <note>4Fe-4S-S-AdoMet</note>
    </ligand>
</feature>
<evidence type="ECO:0000256" key="4">
    <source>
        <dbReference type="ARBA" id="ARBA00011245"/>
    </source>
</evidence>
<feature type="domain" description="Radical SAM core" evidence="17">
    <location>
        <begin position="41"/>
        <end position="274"/>
    </location>
</feature>
<evidence type="ECO:0000256" key="15">
    <source>
        <dbReference type="PIRSR" id="PIRSR000167-1"/>
    </source>
</evidence>
<keyword evidence="9 14" id="KW-0560">Oxidoreductase</keyword>
<feature type="binding site" evidence="15">
    <location>
        <position position="50"/>
    </location>
    <ligand>
        <name>S-adenosyl-L-methionine</name>
        <dbReference type="ChEBI" id="CHEBI:59789"/>
        <label>1</label>
    </ligand>
</feature>
<comment type="subunit">
    <text evidence="4">Monomer.</text>
</comment>
<comment type="subcellular location">
    <subcellularLocation>
        <location evidence="1 14">Cytoplasm</location>
    </subcellularLocation>
</comment>
<comment type="pathway">
    <text evidence="2 14">Porphyrin-containing compound metabolism; protoporphyrin-IX biosynthesis; protoporphyrinogen-IX from coproporphyrinogen-III (AdoMet route): step 1/1.</text>
</comment>
<feature type="binding site" evidence="15">
    <location>
        <position position="237"/>
    </location>
    <ligand>
        <name>S-adenosyl-L-methionine</name>
        <dbReference type="ChEBI" id="CHEBI:59789"/>
        <label>2</label>
    </ligand>
</feature>
<feature type="binding site" evidence="15">
    <location>
        <position position="178"/>
    </location>
    <ligand>
        <name>S-adenosyl-L-methionine</name>
        <dbReference type="ChEBI" id="CHEBI:59789"/>
        <label>2</label>
    </ligand>
</feature>
<feature type="binding site" evidence="15">
    <location>
        <begin position="62"/>
        <end position="64"/>
    </location>
    <ligand>
        <name>S-adenosyl-L-methionine</name>
        <dbReference type="ChEBI" id="CHEBI:59789"/>
        <label>2</label>
    </ligand>
</feature>
<dbReference type="Pfam" id="PF04055">
    <property type="entry name" value="Radical_SAM"/>
    <property type="match status" value="1"/>
</dbReference>
<dbReference type="Proteomes" id="UP000575241">
    <property type="component" value="Unassembled WGS sequence"/>
</dbReference>
<dbReference type="GO" id="GO:0006782">
    <property type="term" value="P:protoporphyrinogen IX biosynthetic process"/>
    <property type="evidence" value="ECO:0007669"/>
    <property type="project" value="UniProtKB-UniPathway"/>
</dbReference>
<evidence type="ECO:0000259" key="17">
    <source>
        <dbReference type="PROSITE" id="PS51918"/>
    </source>
</evidence>
<dbReference type="InterPro" id="IPR004558">
    <property type="entry name" value="Coprogen_oxidase_HemN"/>
</dbReference>
<dbReference type="PANTHER" id="PTHR13932:SF6">
    <property type="entry name" value="OXYGEN-INDEPENDENT COPROPORPHYRINOGEN III OXIDASE"/>
    <property type="match status" value="1"/>
</dbReference>
<evidence type="ECO:0000256" key="16">
    <source>
        <dbReference type="PIRSR" id="PIRSR000167-2"/>
    </source>
</evidence>
<reference evidence="18 19" key="1">
    <citation type="submission" date="2020-08" db="EMBL/GenBank/DDBJ databases">
        <title>Functional genomics of gut bacteria from endangered species of beetles.</title>
        <authorList>
            <person name="Carlos-Shanley C."/>
        </authorList>
    </citation>
    <scope>NUCLEOTIDE SEQUENCE [LARGE SCALE GENOMIC DNA]</scope>
    <source>
        <strain evidence="18 19">S00224</strain>
    </source>
</reference>
<comment type="caution">
    <text evidence="18">The sequence shown here is derived from an EMBL/GenBank/DDBJ whole genome shotgun (WGS) entry which is preliminary data.</text>
</comment>
<dbReference type="InterPro" id="IPR007197">
    <property type="entry name" value="rSAM"/>
</dbReference>
<dbReference type="InterPro" id="IPR034505">
    <property type="entry name" value="Coproporphyrinogen-III_oxidase"/>
</dbReference>
<evidence type="ECO:0000256" key="9">
    <source>
        <dbReference type="ARBA" id="ARBA00023002"/>
    </source>
</evidence>
<dbReference type="SMART" id="SM00729">
    <property type="entry name" value="Elp3"/>
    <property type="match status" value="1"/>
</dbReference>
<feature type="binding site" evidence="16">
    <location>
        <position position="60"/>
    </location>
    <ligand>
        <name>[4Fe-4S] cluster</name>
        <dbReference type="ChEBI" id="CHEBI:49883"/>
        <note>4Fe-4S-S-AdoMet</note>
    </ligand>
</feature>
<comment type="similarity">
    <text evidence="3 14">Belongs to the anaerobic coproporphyrinogen-III oxidase family.</text>
</comment>
<evidence type="ECO:0000256" key="8">
    <source>
        <dbReference type="ARBA" id="ARBA00022723"/>
    </source>
</evidence>
<dbReference type="GO" id="GO:0051539">
    <property type="term" value="F:4 iron, 4 sulfur cluster binding"/>
    <property type="evidence" value="ECO:0007669"/>
    <property type="project" value="UniProtKB-KW"/>
</dbReference>
<evidence type="ECO:0000256" key="7">
    <source>
        <dbReference type="ARBA" id="ARBA00022691"/>
    </source>
</evidence>
<evidence type="ECO:0000256" key="14">
    <source>
        <dbReference type="PIRNR" id="PIRNR000167"/>
    </source>
</evidence>
<keyword evidence="10 14" id="KW-0408">Iron</keyword>
<keyword evidence="5 14" id="KW-0004">4Fe-4S</keyword>
<keyword evidence="6 14" id="KW-0963">Cytoplasm</keyword>
<gene>
    <name evidence="18" type="ORF">HNP52_001635</name>
</gene>
<proteinExistence type="inferred from homology"/>
<feature type="binding site" evidence="15">
    <location>
        <position position="323"/>
    </location>
    <ligand>
        <name>S-adenosyl-L-methionine</name>
        <dbReference type="ChEBI" id="CHEBI:59789"/>
        <label>1</label>
    </ligand>
</feature>
<dbReference type="Gene3D" id="1.10.10.920">
    <property type="match status" value="1"/>
</dbReference>
<dbReference type="PROSITE" id="PS51918">
    <property type="entry name" value="RADICAL_SAM"/>
    <property type="match status" value="1"/>
</dbReference>
<name>A0A7W7K0S3_9SPHN</name>
<evidence type="ECO:0000313" key="19">
    <source>
        <dbReference type="Proteomes" id="UP000575241"/>
    </source>
</evidence>
<comment type="catalytic activity">
    <reaction evidence="13 14">
        <text>coproporphyrinogen III + 2 S-adenosyl-L-methionine = protoporphyrinogen IX + 2 5'-deoxyadenosine + 2 L-methionine + 2 CO2</text>
        <dbReference type="Rhea" id="RHEA:15425"/>
        <dbReference type="ChEBI" id="CHEBI:16526"/>
        <dbReference type="ChEBI" id="CHEBI:17319"/>
        <dbReference type="ChEBI" id="CHEBI:57307"/>
        <dbReference type="ChEBI" id="CHEBI:57309"/>
        <dbReference type="ChEBI" id="CHEBI:57844"/>
        <dbReference type="ChEBI" id="CHEBI:59789"/>
        <dbReference type="EC" id="1.3.98.3"/>
    </reaction>
</comment>
<dbReference type="SFLD" id="SFLDS00029">
    <property type="entry name" value="Radical_SAM"/>
    <property type="match status" value="1"/>
</dbReference>
<accession>A0A7W7K0S3</accession>
<sequence length="440" mass="48500">MWTYHPELLATPVPRYTSFPTAAEFGDDVGPADMEHALARVREDEPISLYLHVPYCHEICWYCGCNTGAANRTSRVAAYVQRLGEEIDLIARRLDGRGKVARIAWGGGSPNALAPSQFDALMHRVRAAFACSEATVSVELDPRGFDWGWADCFGRNKVTRASLGVQTFAPHIQRAIGRIQPTEEIACTVGRLRAARVESINFDLMYGLPGQFAEDLDETLRIALSMRPERFAVFGYAHVPHLLPRQRRIDATRLPGAAIRFAMAQQAHRLLRGAGYDAIGFDHFAMPHDAIARAARSKALRRNFQGFTEDPSDVLIGLGASSISAFPGALLQNEKNAGRYHLRIGNGQLATARGIRRGASDRRRGAIIEALLCRNEAECTGLPDLADIRERLAPFEEYGLIAWAGTRLLLDRGALPYARSIAATFDPWRAASTTRFSSAV</sequence>
<dbReference type="RefSeq" id="WP_184165287.1">
    <property type="nucleotide sequence ID" value="NZ_JACHLN010000002.1"/>
</dbReference>
<evidence type="ECO:0000256" key="3">
    <source>
        <dbReference type="ARBA" id="ARBA00005493"/>
    </source>
</evidence>
<keyword evidence="12 14" id="KW-0627">Porphyrin biosynthesis</keyword>
<evidence type="ECO:0000256" key="2">
    <source>
        <dbReference type="ARBA" id="ARBA00004785"/>
    </source>
</evidence>
<evidence type="ECO:0000256" key="10">
    <source>
        <dbReference type="ARBA" id="ARBA00023004"/>
    </source>
</evidence>
<dbReference type="EC" id="1.3.98.3" evidence="14"/>
<dbReference type="SUPFAM" id="SSF102114">
    <property type="entry name" value="Radical SAM enzymes"/>
    <property type="match status" value="1"/>
</dbReference>
<evidence type="ECO:0000256" key="5">
    <source>
        <dbReference type="ARBA" id="ARBA00022485"/>
    </source>
</evidence>
<evidence type="ECO:0000313" key="18">
    <source>
        <dbReference type="EMBL" id="MBB4838566.1"/>
    </source>
</evidence>
<dbReference type="NCBIfam" id="TIGR00538">
    <property type="entry name" value="hemN"/>
    <property type="match status" value="1"/>
</dbReference>
<dbReference type="GO" id="GO:0051989">
    <property type="term" value="F:coproporphyrinogen dehydrogenase activity"/>
    <property type="evidence" value="ECO:0007669"/>
    <property type="project" value="UniProtKB-EC"/>
</dbReference>
<keyword evidence="19" id="KW-1185">Reference proteome</keyword>
<keyword evidence="11 14" id="KW-0411">Iron-sulfur</keyword>
<evidence type="ECO:0000256" key="13">
    <source>
        <dbReference type="ARBA" id="ARBA00048321"/>
    </source>
</evidence>
<protein>
    <recommendedName>
        <fullName evidence="14">Coproporphyrinogen-III oxidase</fullName>
        <ecNumber evidence="14">1.3.98.3</ecNumber>
    </recommendedName>
</protein>
<feature type="binding site" evidence="15">
    <location>
        <position position="203"/>
    </location>
    <ligand>
        <name>S-adenosyl-L-methionine</name>
        <dbReference type="ChEBI" id="CHEBI:59789"/>
        <label>2</label>
    </ligand>
</feature>
<dbReference type="PIRSF" id="PIRSF000167">
    <property type="entry name" value="HemN"/>
    <property type="match status" value="1"/>
</dbReference>
<evidence type="ECO:0000256" key="12">
    <source>
        <dbReference type="ARBA" id="ARBA00023244"/>
    </source>
</evidence>
<dbReference type="EMBL" id="JACHLN010000002">
    <property type="protein sequence ID" value="MBB4838566.1"/>
    <property type="molecule type" value="Genomic_DNA"/>
</dbReference>
<comment type="cofactor">
    <cofactor evidence="14 16">
        <name>[4Fe-4S] cluster</name>
        <dbReference type="ChEBI" id="CHEBI:49883"/>
    </cofactor>
    <text evidence="14 16">Binds 1 [4Fe-4S] cluster. The cluster is coordinated with 3 cysteines and an exchangeable S-adenosyl-L-methionine.</text>
</comment>
<dbReference type="PANTHER" id="PTHR13932">
    <property type="entry name" value="COPROPORPHYRINIGEN III OXIDASE"/>
    <property type="match status" value="1"/>
</dbReference>
<dbReference type="AlphaFoldDB" id="A0A7W7K0S3"/>
<organism evidence="18 19">
    <name type="scientific">Sphingomonas kyeonggiensis</name>
    <dbReference type="NCBI Taxonomy" id="1268553"/>
    <lineage>
        <taxon>Bacteria</taxon>
        <taxon>Pseudomonadati</taxon>
        <taxon>Pseudomonadota</taxon>
        <taxon>Alphaproteobacteria</taxon>
        <taxon>Sphingomonadales</taxon>
        <taxon>Sphingomonadaceae</taxon>
        <taxon>Sphingomonas</taxon>
    </lineage>
</organism>
<keyword evidence="7 14" id="KW-0949">S-adenosyl-L-methionine</keyword>
<feature type="binding site" evidence="16">
    <location>
        <position position="56"/>
    </location>
    <ligand>
        <name>[4Fe-4S] cluster</name>
        <dbReference type="ChEBI" id="CHEBI:49883"/>
        <note>4Fe-4S-S-AdoMet</note>
    </ligand>
</feature>
<dbReference type="CDD" id="cd01335">
    <property type="entry name" value="Radical_SAM"/>
    <property type="match status" value="1"/>
</dbReference>
<evidence type="ECO:0000256" key="11">
    <source>
        <dbReference type="ARBA" id="ARBA00023014"/>
    </source>
</evidence>
<feature type="binding site" evidence="15">
    <location>
        <position position="139"/>
    </location>
    <ligand>
        <name>S-adenosyl-L-methionine</name>
        <dbReference type="ChEBI" id="CHEBI:59789"/>
        <label>1</label>
    </ligand>
</feature>
<dbReference type="InterPro" id="IPR058240">
    <property type="entry name" value="rSAM_sf"/>
</dbReference>
<feature type="binding site" evidence="15">
    <location>
        <position position="107"/>
    </location>
    <ligand>
        <name>S-adenosyl-L-methionine</name>
        <dbReference type="ChEBI" id="CHEBI:59789"/>
        <label>1</label>
    </ligand>
</feature>
<dbReference type="SFLD" id="SFLDG01065">
    <property type="entry name" value="anaerobic_coproporphyrinogen-I"/>
    <property type="match status" value="1"/>
</dbReference>